<dbReference type="EMBL" id="KZ288361">
    <property type="protein sequence ID" value="PBC27014.1"/>
    <property type="molecule type" value="Genomic_DNA"/>
</dbReference>
<gene>
    <name evidence="1" type="ORF">APICC_01008</name>
</gene>
<reference evidence="1 2" key="1">
    <citation type="submission" date="2014-07" db="EMBL/GenBank/DDBJ databases">
        <title>Genomic and transcriptomic analysis on Apis cerana provide comprehensive insights into honey bee biology.</title>
        <authorList>
            <person name="Diao Q."/>
            <person name="Sun L."/>
            <person name="Zheng H."/>
            <person name="Zheng H."/>
            <person name="Xu S."/>
            <person name="Wang S."/>
            <person name="Zeng Z."/>
            <person name="Hu F."/>
            <person name="Su S."/>
            <person name="Wu J."/>
        </authorList>
    </citation>
    <scope>NUCLEOTIDE SEQUENCE [LARGE SCALE GENOMIC DNA]</scope>
    <source>
        <tissue evidence="1">Pupae without intestine</tissue>
    </source>
</reference>
<name>A0A2A3E695_APICC</name>
<sequence>MNGEEELNDRATDISINERRDTNSRNAIMQKSIYNVIMFENEEDEEIKDLLESLAACIDIGIPMEKFLREDTSGTRAQFFKRAEESGTRFAIIVSPMLNTDVLRTNASRRMR</sequence>
<accession>A0A2A3E695</accession>
<dbReference type="AlphaFoldDB" id="A0A2A3E695"/>
<keyword evidence="2" id="KW-1185">Reference proteome</keyword>
<dbReference type="Proteomes" id="UP000242457">
    <property type="component" value="Unassembled WGS sequence"/>
</dbReference>
<proteinExistence type="predicted"/>
<organism evidence="1 2">
    <name type="scientific">Apis cerana cerana</name>
    <name type="common">Oriental honeybee</name>
    <dbReference type="NCBI Taxonomy" id="94128"/>
    <lineage>
        <taxon>Eukaryota</taxon>
        <taxon>Metazoa</taxon>
        <taxon>Ecdysozoa</taxon>
        <taxon>Arthropoda</taxon>
        <taxon>Hexapoda</taxon>
        <taxon>Insecta</taxon>
        <taxon>Pterygota</taxon>
        <taxon>Neoptera</taxon>
        <taxon>Endopterygota</taxon>
        <taxon>Hymenoptera</taxon>
        <taxon>Apocrita</taxon>
        <taxon>Aculeata</taxon>
        <taxon>Apoidea</taxon>
        <taxon>Anthophila</taxon>
        <taxon>Apidae</taxon>
        <taxon>Apis</taxon>
    </lineage>
</organism>
<evidence type="ECO:0000313" key="1">
    <source>
        <dbReference type="EMBL" id="PBC27014.1"/>
    </source>
</evidence>
<evidence type="ECO:0000313" key="2">
    <source>
        <dbReference type="Proteomes" id="UP000242457"/>
    </source>
</evidence>
<protein>
    <submittedName>
        <fullName evidence="1">Uncharacterized protein</fullName>
    </submittedName>
</protein>